<gene>
    <name evidence="1" type="ORF">HNQ94_003046</name>
</gene>
<organism evidence="1 2">
    <name type="scientific">Salirhabdus euzebyi</name>
    <dbReference type="NCBI Taxonomy" id="394506"/>
    <lineage>
        <taxon>Bacteria</taxon>
        <taxon>Bacillati</taxon>
        <taxon>Bacillota</taxon>
        <taxon>Bacilli</taxon>
        <taxon>Bacillales</taxon>
        <taxon>Bacillaceae</taxon>
        <taxon>Salirhabdus</taxon>
    </lineage>
</organism>
<evidence type="ECO:0000313" key="2">
    <source>
        <dbReference type="Proteomes" id="UP000581688"/>
    </source>
</evidence>
<dbReference type="InterPro" id="IPR010461">
    <property type="entry name" value="ComK"/>
</dbReference>
<proteinExistence type="predicted"/>
<dbReference type="GO" id="GO:0030420">
    <property type="term" value="P:establishment of competence for transformation"/>
    <property type="evidence" value="ECO:0007669"/>
    <property type="project" value="InterPro"/>
</dbReference>
<reference evidence="1 2" key="1">
    <citation type="submission" date="2020-08" db="EMBL/GenBank/DDBJ databases">
        <title>Genomic Encyclopedia of Type Strains, Phase IV (KMG-IV): sequencing the most valuable type-strain genomes for metagenomic binning, comparative biology and taxonomic classification.</title>
        <authorList>
            <person name="Goeker M."/>
        </authorList>
    </citation>
    <scope>NUCLEOTIDE SEQUENCE [LARGE SCALE GENOMIC DNA]</scope>
    <source>
        <strain evidence="1 2">DSM 19612</strain>
    </source>
</reference>
<dbReference type="Proteomes" id="UP000581688">
    <property type="component" value="Unassembled WGS sequence"/>
</dbReference>
<comment type="caution">
    <text evidence="1">The sequence shown here is derived from an EMBL/GenBank/DDBJ whole genome shotgun (WGS) entry which is preliminary data.</text>
</comment>
<evidence type="ECO:0000313" key="1">
    <source>
        <dbReference type="EMBL" id="MBB6454557.1"/>
    </source>
</evidence>
<accession>A0A841Q8F3</accession>
<keyword evidence="2" id="KW-1185">Reference proteome</keyword>
<sequence>MTIIQNDYNVNEKTMALIPIFHHEYDTLVLETDRQIHVKKTPLQIIKTACLHNGSSYEGRRDAIIYQTASKRKVPIPINTSNKTFAFPTHSPTQFHCTWIFYNHICHIHPNKTPKTNTSTIMFHNGEQLTLKESHYVMEKQMQRTALCILKFCSF</sequence>
<dbReference type="Pfam" id="PF06338">
    <property type="entry name" value="ComK"/>
    <property type="match status" value="1"/>
</dbReference>
<dbReference type="AlphaFoldDB" id="A0A841Q8F3"/>
<dbReference type="RefSeq" id="WP_174496950.1">
    <property type="nucleotide sequence ID" value="NZ_CADDWK010000010.1"/>
</dbReference>
<dbReference type="EMBL" id="JACHGH010000010">
    <property type="protein sequence ID" value="MBB6454557.1"/>
    <property type="molecule type" value="Genomic_DNA"/>
</dbReference>
<protein>
    <submittedName>
        <fullName evidence="1">Competence protein ComK</fullName>
    </submittedName>
</protein>
<name>A0A841Q8F3_9BACI</name>